<accession>A0ABD2ZKG2</accession>
<proteinExistence type="predicted"/>
<keyword evidence="3" id="KW-1185">Reference proteome</keyword>
<dbReference type="AlphaFoldDB" id="A0ABD2ZKG2"/>
<feature type="compositionally biased region" description="Basic and acidic residues" evidence="1">
    <location>
        <begin position="10"/>
        <end position="20"/>
    </location>
</feature>
<name>A0ABD2ZKG2_9GENT</name>
<dbReference type="EMBL" id="JBJUIK010000008">
    <property type="protein sequence ID" value="KAL3519488.1"/>
    <property type="molecule type" value="Genomic_DNA"/>
</dbReference>
<gene>
    <name evidence="2" type="ORF">ACH5RR_017637</name>
</gene>
<evidence type="ECO:0000313" key="3">
    <source>
        <dbReference type="Proteomes" id="UP001630127"/>
    </source>
</evidence>
<evidence type="ECO:0000313" key="2">
    <source>
        <dbReference type="EMBL" id="KAL3519488.1"/>
    </source>
</evidence>
<evidence type="ECO:0000256" key="1">
    <source>
        <dbReference type="SAM" id="MobiDB-lite"/>
    </source>
</evidence>
<protein>
    <submittedName>
        <fullName evidence="2">Uncharacterized protein</fullName>
    </submittedName>
</protein>
<comment type="caution">
    <text evidence="2">The sequence shown here is derived from an EMBL/GenBank/DDBJ whole genome shotgun (WGS) entry which is preliminary data.</text>
</comment>
<dbReference type="Proteomes" id="UP001630127">
    <property type="component" value="Unassembled WGS sequence"/>
</dbReference>
<feature type="region of interest" description="Disordered" evidence="1">
    <location>
        <begin position="1"/>
        <end position="33"/>
    </location>
</feature>
<reference evidence="2 3" key="1">
    <citation type="submission" date="2024-11" db="EMBL/GenBank/DDBJ databases">
        <title>A near-complete genome assembly of Cinchona calisaya.</title>
        <authorList>
            <person name="Lian D.C."/>
            <person name="Zhao X.W."/>
            <person name="Wei L."/>
        </authorList>
    </citation>
    <scope>NUCLEOTIDE SEQUENCE [LARGE SCALE GENOMIC DNA]</scope>
    <source>
        <tissue evidence="2">Nenye</tissue>
    </source>
</reference>
<organism evidence="2 3">
    <name type="scientific">Cinchona calisaya</name>
    <dbReference type="NCBI Taxonomy" id="153742"/>
    <lineage>
        <taxon>Eukaryota</taxon>
        <taxon>Viridiplantae</taxon>
        <taxon>Streptophyta</taxon>
        <taxon>Embryophyta</taxon>
        <taxon>Tracheophyta</taxon>
        <taxon>Spermatophyta</taxon>
        <taxon>Magnoliopsida</taxon>
        <taxon>eudicotyledons</taxon>
        <taxon>Gunneridae</taxon>
        <taxon>Pentapetalae</taxon>
        <taxon>asterids</taxon>
        <taxon>lamiids</taxon>
        <taxon>Gentianales</taxon>
        <taxon>Rubiaceae</taxon>
        <taxon>Cinchonoideae</taxon>
        <taxon>Cinchoneae</taxon>
        <taxon>Cinchona</taxon>
    </lineage>
</organism>
<sequence length="73" mass="8100">MTTVTNHLKLRPEENQRDPAEAPGGSSRTTTTLDIGNGSEVVYILRFAVIVASLTSPWPPGILEKEHLWWRTG</sequence>